<sequence>MTTTQDLRFNSRVRTITAAALLLALAVAMGTLFLEQANRYVMLGDNQGCPRTVLEEMFNLKEGLYHEGEPRSDAQITTDKKACLRAALPSMTVATTSMTGAVLLLAAGVTLLTRAIPRARWLLLTAAGAGIAVTIIVVMATQPG</sequence>
<proteinExistence type="predicted"/>
<protein>
    <submittedName>
        <fullName evidence="2">Uncharacterized protein</fullName>
    </submittedName>
</protein>
<dbReference type="AlphaFoldDB" id="A0A852ZKF6"/>
<comment type="caution">
    <text evidence="2">The sequence shown here is derived from an EMBL/GenBank/DDBJ whole genome shotgun (WGS) entry which is preliminary data.</text>
</comment>
<gene>
    <name evidence="2" type="ORF">F4554_002318</name>
</gene>
<organism evidence="2 3">
    <name type="scientific">Actinopolymorpha rutila</name>
    <dbReference type="NCBI Taxonomy" id="446787"/>
    <lineage>
        <taxon>Bacteria</taxon>
        <taxon>Bacillati</taxon>
        <taxon>Actinomycetota</taxon>
        <taxon>Actinomycetes</taxon>
        <taxon>Propionibacteriales</taxon>
        <taxon>Actinopolymorphaceae</taxon>
        <taxon>Actinopolymorpha</taxon>
    </lineage>
</organism>
<feature type="transmembrane region" description="Helical" evidence="1">
    <location>
        <begin position="12"/>
        <end position="34"/>
    </location>
</feature>
<dbReference type="EMBL" id="JACBZH010000001">
    <property type="protein sequence ID" value="NYH89680.1"/>
    <property type="molecule type" value="Genomic_DNA"/>
</dbReference>
<evidence type="ECO:0000256" key="1">
    <source>
        <dbReference type="SAM" id="Phobius"/>
    </source>
</evidence>
<name>A0A852ZKF6_9ACTN</name>
<reference evidence="2 3" key="1">
    <citation type="submission" date="2020-07" db="EMBL/GenBank/DDBJ databases">
        <title>Sequencing the genomes of 1000 actinobacteria strains.</title>
        <authorList>
            <person name="Klenk H.-P."/>
        </authorList>
    </citation>
    <scope>NUCLEOTIDE SEQUENCE [LARGE SCALE GENOMIC DNA]</scope>
    <source>
        <strain evidence="2 3">DSM 18448</strain>
    </source>
</reference>
<accession>A0A852ZKF6</accession>
<evidence type="ECO:0000313" key="3">
    <source>
        <dbReference type="Proteomes" id="UP000579605"/>
    </source>
</evidence>
<feature type="transmembrane region" description="Helical" evidence="1">
    <location>
        <begin position="87"/>
        <end position="109"/>
    </location>
</feature>
<keyword evidence="1" id="KW-1133">Transmembrane helix</keyword>
<feature type="transmembrane region" description="Helical" evidence="1">
    <location>
        <begin position="121"/>
        <end position="141"/>
    </location>
</feature>
<dbReference type="Proteomes" id="UP000579605">
    <property type="component" value="Unassembled WGS sequence"/>
</dbReference>
<dbReference type="RefSeq" id="WP_179787365.1">
    <property type="nucleotide sequence ID" value="NZ_BAAARR010000010.1"/>
</dbReference>
<keyword evidence="1" id="KW-0472">Membrane</keyword>
<keyword evidence="1" id="KW-0812">Transmembrane</keyword>
<keyword evidence="3" id="KW-1185">Reference proteome</keyword>
<evidence type="ECO:0000313" key="2">
    <source>
        <dbReference type="EMBL" id="NYH89680.1"/>
    </source>
</evidence>